<evidence type="ECO:0000256" key="1">
    <source>
        <dbReference type="ARBA" id="ARBA00047473"/>
    </source>
</evidence>
<feature type="region of interest" description="Disordered" evidence="2">
    <location>
        <begin position="1"/>
        <end position="21"/>
    </location>
</feature>
<dbReference type="GO" id="GO:0051287">
    <property type="term" value="F:NAD binding"/>
    <property type="evidence" value="ECO:0007669"/>
    <property type="project" value="InterPro"/>
</dbReference>
<dbReference type="GO" id="GO:0006024">
    <property type="term" value="P:glycosaminoglycan biosynthetic process"/>
    <property type="evidence" value="ECO:0007669"/>
    <property type="project" value="TreeGrafter"/>
</dbReference>
<dbReference type="InterPro" id="IPR028356">
    <property type="entry name" value="UDPglc_DH_euk"/>
</dbReference>
<dbReference type="InterPro" id="IPR036220">
    <property type="entry name" value="UDP-Glc/GDP-Man_DH_C_sf"/>
</dbReference>
<dbReference type="AlphaFoldDB" id="A0A9Q0KMI0"/>
<feature type="compositionally biased region" description="Low complexity" evidence="2">
    <location>
        <begin position="1"/>
        <end position="14"/>
    </location>
</feature>
<dbReference type="SUPFAM" id="SSF52413">
    <property type="entry name" value="UDP-glucose/GDP-mannose dehydrogenase C-terminal domain"/>
    <property type="match status" value="1"/>
</dbReference>
<dbReference type="EMBL" id="JAMYWD010000004">
    <property type="protein sequence ID" value="KAJ4973262.1"/>
    <property type="molecule type" value="Genomic_DNA"/>
</dbReference>
<dbReference type="InterPro" id="IPR041469">
    <property type="entry name" value="Subtilisin-like_FN3"/>
</dbReference>
<dbReference type="GO" id="GO:0003979">
    <property type="term" value="F:UDP-glucose 6-dehydrogenase activity"/>
    <property type="evidence" value="ECO:0007669"/>
    <property type="project" value="UniProtKB-EC"/>
</dbReference>
<dbReference type="PANTHER" id="PTHR11374:SF3">
    <property type="entry name" value="UDP-GLUCOSE 6-DEHYDROGENASE"/>
    <property type="match status" value="1"/>
</dbReference>
<dbReference type="Gene3D" id="3.40.50.720">
    <property type="entry name" value="NAD(P)-binding Rossmann-like Domain"/>
    <property type="match status" value="1"/>
</dbReference>
<protein>
    <recommendedName>
        <fullName evidence="3">Subtilisin-like protease fibronectin type-III domain-containing protein</fullName>
    </recommendedName>
</protein>
<dbReference type="Pfam" id="PF17766">
    <property type="entry name" value="fn3_6"/>
    <property type="match status" value="1"/>
</dbReference>
<sequence>MSRSGGLPPSAPGAGAVGFGRGYGRGSGKPVGFMQVLRSEDDLRKTEGVRDKGGEDVSVLQDSSMAVGGMQYQNEVTEVEEDGVKGTEVDGVAFGAIAGEVTQGSFFSVDFREVLKDTSIWSCTKSQKHDLGKFISVGVFGEVNGAGGVVRPNVSKMDMQISEEVSGAGWDPRLNLEVVPIAGAPDVSVATGSRPGFVEESREGMIVQGRKKRRWTVKEKGKAPMGQINQEPQPGFVYGNLQAHRGGRSFAEVAAGPRTPDFSALLDPIVEGGGNDVGSHGIVPVMKENPTADFKVNVVSGNKAGSGLGCWANVSDDGDDNLVEEGEFVRPPSVEHEAQTTSMEEVFKTPNVKFGNDGTTSSQSGGGVTEATPVPNLWEKFSVTRTVTNVGKPRSIYKAVVSSPPGINVTVAPKYLVFNSYGQQITFTVNFKVIAPSKEKTNLSVIKDPYEAAKGAHGVCILTEWNEFKSLDCQKIYDAMEKLEFFFDGRNMVNVQAMRKIGFIVYSVGKPLDDWIKDLPAAT</sequence>
<dbReference type="OrthoDB" id="5059218at2759"/>
<evidence type="ECO:0000313" key="4">
    <source>
        <dbReference type="EMBL" id="KAJ4973262.1"/>
    </source>
</evidence>
<feature type="domain" description="Subtilisin-like protease fibronectin type-III" evidence="3">
    <location>
        <begin position="376"/>
        <end position="440"/>
    </location>
</feature>
<name>A0A9Q0KMI0_9MAGN</name>
<gene>
    <name evidence="4" type="ORF">NE237_006436</name>
</gene>
<organism evidence="4 5">
    <name type="scientific">Protea cynaroides</name>
    <dbReference type="NCBI Taxonomy" id="273540"/>
    <lineage>
        <taxon>Eukaryota</taxon>
        <taxon>Viridiplantae</taxon>
        <taxon>Streptophyta</taxon>
        <taxon>Embryophyta</taxon>
        <taxon>Tracheophyta</taxon>
        <taxon>Spermatophyta</taxon>
        <taxon>Magnoliopsida</taxon>
        <taxon>Proteales</taxon>
        <taxon>Proteaceae</taxon>
        <taxon>Protea</taxon>
    </lineage>
</organism>
<accession>A0A9Q0KMI0</accession>
<dbReference type="GO" id="GO:0005634">
    <property type="term" value="C:nucleus"/>
    <property type="evidence" value="ECO:0007669"/>
    <property type="project" value="TreeGrafter"/>
</dbReference>
<keyword evidence="5" id="KW-1185">Reference proteome</keyword>
<proteinExistence type="predicted"/>
<comment type="caution">
    <text evidence="4">The sequence shown here is derived from an EMBL/GenBank/DDBJ whole genome shotgun (WGS) entry which is preliminary data.</text>
</comment>
<evidence type="ECO:0000259" key="3">
    <source>
        <dbReference type="Pfam" id="PF17766"/>
    </source>
</evidence>
<reference evidence="4" key="1">
    <citation type="journal article" date="2023" name="Plant J.">
        <title>The genome of the king protea, Protea cynaroides.</title>
        <authorList>
            <person name="Chang J."/>
            <person name="Duong T.A."/>
            <person name="Schoeman C."/>
            <person name="Ma X."/>
            <person name="Roodt D."/>
            <person name="Barker N."/>
            <person name="Li Z."/>
            <person name="Van de Peer Y."/>
            <person name="Mizrachi E."/>
        </authorList>
    </citation>
    <scope>NUCLEOTIDE SEQUENCE</scope>
    <source>
        <tissue evidence="4">Young leaves</tissue>
    </source>
</reference>
<evidence type="ECO:0000313" key="5">
    <source>
        <dbReference type="Proteomes" id="UP001141806"/>
    </source>
</evidence>
<dbReference type="PANTHER" id="PTHR11374">
    <property type="entry name" value="UDP-GLUCOSE DEHYDROGENASE/UDP-MANNAC DEHYDROGENASE"/>
    <property type="match status" value="1"/>
</dbReference>
<comment type="catalytic activity">
    <reaction evidence="1">
        <text>UDP-alpha-D-glucose + 2 NAD(+) + H2O = UDP-alpha-D-glucuronate + 2 NADH + 3 H(+)</text>
        <dbReference type="Rhea" id="RHEA:23596"/>
        <dbReference type="ChEBI" id="CHEBI:15377"/>
        <dbReference type="ChEBI" id="CHEBI:15378"/>
        <dbReference type="ChEBI" id="CHEBI:57540"/>
        <dbReference type="ChEBI" id="CHEBI:57945"/>
        <dbReference type="ChEBI" id="CHEBI:58052"/>
        <dbReference type="ChEBI" id="CHEBI:58885"/>
        <dbReference type="EC" id="1.1.1.22"/>
    </reaction>
</comment>
<dbReference type="Proteomes" id="UP001141806">
    <property type="component" value="Unassembled WGS sequence"/>
</dbReference>
<evidence type="ECO:0000256" key="2">
    <source>
        <dbReference type="SAM" id="MobiDB-lite"/>
    </source>
</evidence>